<evidence type="ECO:0000313" key="1">
    <source>
        <dbReference type="EMBL" id="WNM60003.1"/>
    </source>
</evidence>
<sequence>MKKIGRIHIGTSGWHYPHCVGPFYPSGMASEAFLRFYARHFSTVEINNTFYRLPLTHTVAEWKTETPRNFLFTCKGSRFITHMKKLKDPEQTLHHFFETVNPLSNKLGPILFQLPPRWRMNALRLEEFLEALPKTSRYAFEFRDHSWFAQPVYDLLTKYHAAFCLYHLAGRWAPEIVTTDFVYIRFHGPGEAYHGKYRSRTLRLWANKCHTWAQSGKNVYCYFDNDQNGYAPINALSLQTRVQKLKKESR</sequence>
<dbReference type="PANTHER" id="PTHR30348:SF4">
    <property type="entry name" value="DUF72 DOMAIN-CONTAINING PROTEIN"/>
    <property type="match status" value="1"/>
</dbReference>
<keyword evidence="2" id="KW-1185">Reference proteome</keyword>
<dbReference type="AlphaFoldDB" id="A0AA96GJC1"/>
<dbReference type="PANTHER" id="PTHR30348">
    <property type="entry name" value="UNCHARACTERIZED PROTEIN YECE"/>
    <property type="match status" value="1"/>
</dbReference>
<accession>A0AA96GJC1</accession>
<dbReference type="InterPro" id="IPR002763">
    <property type="entry name" value="DUF72"/>
</dbReference>
<protein>
    <submittedName>
        <fullName evidence="1">DUF72 domain-containing protein</fullName>
    </submittedName>
</protein>
<gene>
    <name evidence="1" type="ORF">PP769_09665</name>
</gene>
<dbReference type="InterPro" id="IPR036520">
    <property type="entry name" value="UPF0759_sf"/>
</dbReference>
<name>A0AA96GJC1_9BACT</name>
<dbReference type="Pfam" id="PF01904">
    <property type="entry name" value="DUF72"/>
    <property type="match status" value="1"/>
</dbReference>
<evidence type="ECO:0000313" key="2">
    <source>
        <dbReference type="Proteomes" id="UP001302719"/>
    </source>
</evidence>
<dbReference type="KEGG" id="nall:PP769_09665"/>
<reference evidence="1 2" key="1">
    <citation type="submission" date="2023-01" db="EMBL/GenBank/DDBJ databases">
        <title>Cultivation and genomic characterization of new, ubiquitous marine nitrite-oxidizing bacteria from the Nitrospirales.</title>
        <authorList>
            <person name="Mueller A.J."/>
            <person name="Daebeler A."/>
            <person name="Herbold C.W."/>
            <person name="Kirkegaard R.H."/>
            <person name="Daims H."/>
        </authorList>
    </citation>
    <scope>NUCLEOTIDE SEQUENCE [LARGE SCALE GENOMIC DNA]</scope>
    <source>
        <strain evidence="1 2">VA</strain>
    </source>
</reference>
<dbReference type="Gene3D" id="3.20.20.410">
    <property type="entry name" value="Protein of unknown function UPF0759"/>
    <property type="match status" value="1"/>
</dbReference>
<dbReference type="EMBL" id="CP116967">
    <property type="protein sequence ID" value="WNM60003.1"/>
    <property type="molecule type" value="Genomic_DNA"/>
</dbReference>
<dbReference type="SUPFAM" id="SSF117396">
    <property type="entry name" value="TM1631-like"/>
    <property type="match status" value="1"/>
</dbReference>
<dbReference type="RefSeq" id="WP_312646922.1">
    <property type="nucleotide sequence ID" value="NZ_CP116967.1"/>
</dbReference>
<organism evidence="1 2">
    <name type="scientific">Candidatus Nitrospira allomarina</name>
    <dbReference type="NCBI Taxonomy" id="3020900"/>
    <lineage>
        <taxon>Bacteria</taxon>
        <taxon>Pseudomonadati</taxon>
        <taxon>Nitrospirota</taxon>
        <taxon>Nitrospiria</taxon>
        <taxon>Nitrospirales</taxon>
        <taxon>Nitrospiraceae</taxon>
        <taxon>Nitrospira</taxon>
    </lineage>
</organism>
<proteinExistence type="predicted"/>
<dbReference type="Proteomes" id="UP001302719">
    <property type="component" value="Chromosome"/>
</dbReference>